<dbReference type="CDD" id="cd06261">
    <property type="entry name" value="TM_PBP2"/>
    <property type="match status" value="1"/>
</dbReference>
<evidence type="ECO:0000313" key="9">
    <source>
        <dbReference type="EMBL" id="RIH89397.1"/>
    </source>
</evidence>
<dbReference type="Proteomes" id="UP000265715">
    <property type="component" value="Unassembled WGS sequence"/>
</dbReference>
<dbReference type="SUPFAM" id="SSF161098">
    <property type="entry name" value="MetI-like"/>
    <property type="match status" value="1"/>
</dbReference>
<feature type="transmembrane region" description="Helical" evidence="7">
    <location>
        <begin position="20"/>
        <end position="41"/>
    </location>
</feature>
<organism evidence="9 10">
    <name type="scientific">Calidithermus terrae</name>
    <dbReference type="NCBI Taxonomy" id="1408545"/>
    <lineage>
        <taxon>Bacteria</taxon>
        <taxon>Thermotogati</taxon>
        <taxon>Deinococcota</taxon>
        <taxon>Deinococci</taxon>
        <taxon>Thermales</taxon>
        <taxon>Thermaceae</taxon>
        <taxon>Calidithermus</taxon>
    </lineage>
</organism>
<proteinExistence type="inferred from homology"/>
<evidence type="ECO:0000256" key="2">
    <source>
        <dbReference type="ARBA" id="ARBA00022448"/>
    </source>
</evidence>
<dbReference type="PANTHER" id="PTHR30151">
    <property type="entry name" value="ALKANE SULFONATE ABC TRANSPORTER-RELATED, MEMBRANE SUBUNIT"/>
    <property type="match status" value="1"/>
</dbReference>
<dbReference type="InterPro" id="IPR000515">
    <property type="entry name" value="MetI-like"/>
</dbReference>
<reference evidence="9 10" key="1">
    <citation type="submission" date="2018-08" db="EMBL/GenBank/DDBJ databases">
        <title>Meiothermus terrae DSM 26712 genome sequencing project.</title>
        <authorList>
            <person name="Da Costa M.S."/>
            <person name="Albuquerque L."/>
            <person name="Raposo P."/>
            <person name="Froufe H.J.C."/>
            <person name="Barroso C.S."/>
            <person name="Egas C."/>
        </authorList>
    </citation>
    <scope>NUCLEOTIDE SEQUENCE [LARGE SCALE GENOMIC DNA]</scope>
    <source>
        <strain evidence="9 10">DSM 26712</strain>
    </source>
</reference>
<feature type="transmembrane region" description="Helical" evidence="7">
    <location>
        <begin position="133"/>
        <end position="154"/>
    </location>
</feature>
<keyword evidence="4 7" id="KW-0812">Transmembrane</keyword>
<comment type="subcellular location">
    <subcellularLocation>
        <location evidence="1 7">Cell membrane</location>
        <topology evidence="1 7">Multi-pass membrane protein</topology>
    </subcellularLocation>
</comment>
<evidence type="ECO:0000313" key="10">
    <source>
        <dbReference type="Proteomes" id="UP000265715"/>
    </source>
</evidence>
<dbReference type="OrthoDB" id="9783295at2"/>
<evidence type="ECO:0000256" key="1">
    <source>
        <dbReference type="ARBA" id="ARBA00004651"/>
    </source>
</evidence>
<feature type="transmembrane region" description="Helical" evidence="7">
    <location>
        <begin position="106"/>
        <end position="127"/>
    </location>
</feature>
<dbReference type="GO" id="GO:0055085">
    <property type="term" value="P:transmembrane transport"/>
    <property type="evidence" value="ECO:0007669"/>
    <property type="project" value="InterPro"/>
</dbReference>
<accession>A0A399EXR9</accession>
<dbReference type="PROSITE" id="PS50928">
    <property type="entry name" value="ABC_TM1"/>
    <property type="match status" value="1"/>
</dbReference>
<dbReference type="PANTHER" id="PTHR30151:SF38">
    <property type="entry name" value="ALIPHATIC SULFONATES TRANSPORT PERMEASE PROTEIN SSUC-RELATED"/>
    <property type="match status" value="1"/>
</dbReference>
<evidence type="ECO:0000256" key="5">
    <source>
        <dbReference type="ARBA" id="ARBA00022989"/>
    </source>
</evidence>
<evidence type="ECO:0000256" key="3">
    <source>
        <dbReference type="ARBA" id="ARBA00022475"/>
    </source>
</evidence>
<dbReference type="AlphaFoldDB" id="A0A399EXR9"/>
<dbReference type="RefSeq" id="WP_119313997.1">
    <property type="nucleotide sequence ID" value="NZ_QXDL01000020.1"/>
</dbReference>
<sequence>MEALPARAQPRATGELSRSLGLRLLSLLSIVLVWLLLSWLMGRTVVPGPLETVAFLAREHERGQLWLHIGITLWRVMVAFAITMALGVLIGVAVGASRTLDRLLEAWVVTGLAVPRILPLVVCYLLIGLNDTAAIVGLVIILVPQVVVQMREGIRAIDVKLVEMARALRRPRGQIWRQVVLPQLAPYLLGTARGALSLSWKMVVFAELLGRTSGVGYQINFYFQMFEMRGILAYGLAMTLVLAAVDLTMLALGERAFRWRRPVERVV</sequence>
<feature type="transmembrane region" description="Helical" evidence="7">
    <location>
        <begin position="231"/>
        <end position="252"/>
    </location>
</feature>
<feature type="domain" description="ABC transmembrane type-1" evidence="8">
    <location>
        <begin position="69"/>
        <end position="253"/>
    </location>
</feature>
<gene>
    <name evidence="9" type="primary">ssuC</name>
    <name evidence="9" type="ORF">Mterra_00790</name>
</gene>
<evidence type="ECO:0000256" key="7">
    <source>
        <dbReference type="RuleBase" id="RU363032"/>
    </source>
</evidence>
<keyword evidence="3" id="KW-1003">Cell membrane</keyword>
<keyword evidence="2 7" id="KW-0813">Transport</keyword>
<feature type="transmembrane region" description="Helical" evidence="7">
    <location>
        <begin position="175"/>
        <end position="196"/>
    </location>
</feature>
<dbReference type="GO" id="GO:0005886">
    <property type="term" value="C:plasma membrane"/>
    <property type="evidence" value="ECO:0007669"/>
    <property type="project" value="UniProtKB-SubCell"/>
</dbReference>
<evidence type="ECO:0000256" key="4">
    <source>
        <dbReference type="ARBA" id="ARBA00022692"/>
    </source>
</evidence>
<comment type="caution">
    <text evidence="9">The sequence shown here is derived from an EMBL/GenBank/DDBJ whole genome shotgun (WGS) entry which is preliminary data.</text>
</comment>
<evidence type="ECO:0000259" key="8">
    <source>
        <dbReference type="PROSITE" id="PS50928"/>
    </source>
</evidence>
<protein>
    <submittedName>
        <fullName evidence="9">Putative aliphatic sulfonates transport permease protein SsuC</fullName>
    </submittedName>
</protein>
<evidence type="ECO:0000256" key="6">
    <source>
        <dbReference type="ARBA" id="ARBA00023136"/>
    </source>
</evidence>
<dbReference type="InterPro" id="IPR035906">
    <property type="entry name" value="MetI-like_sf"/>
</dbReference>
<comment type="similarity">
    <text evidence="7">Belongs to the binding-protein-dependent transport system permease family.</text>
</comment>
<dbReference type="EMBL" id="QXDL01000020">
    <property type="protein sequence ID" value="RIH89397.1"/>
    <property type="molecule type" value="Genomic_DNA"/>
</dbReference>
<keyword evidence="6 7" id="KW-0472">Membrane</keyword>
<dbReference type="Gene3D" id="1.10.3720.10">
    <property type="entry name" value="MetI-like"/>
    <property type="match status" value="1"/>
</dbReference>
<keyword evidence="5 7" id="KW-1133">Transmembrane helix</keyword>
<name>A0A399EXR9_9DEIN</name>
<feature type="transmembrane region" description="Helical" evidence="7">
    <location>
        <begin position="73"/>
        <end position="94"/>
    </location>
</feature>
<dbReference type="Pfam" id="PF00528">
    <property type="entry name" value="BPD_transp_1"/>
    <property type="match status" value="1"/>
</dbReference>
<keyword evidence="10" id="KW-1185">Reference proteome</keyword>